<organism evidence="1 2">
    <name type="scientific">Nocardia beijingensis</name>
    <dbReference type="NCBI Taxonomy" id="95162"/>
    <lineage>
        <taxon>Bacteria</taxon>
        <taxon>Bacillati</taxon>
        <taxon>Actinomycetota</taxon>
        <taxon>Actinomycetes</taxon>
        <taxon>Mycobacteriales</taxon>
        <taxon>Nocardiaceae</taxon>
        <taxon>Nocardia</taxon>
    </lineage>
</organism>
<dbReference type="RefSeq" id="WP_396948966.1">
    <property type="nucleotide sequence ID" value="NZ_JBIRXV010000004.1"/>
</dbReference>
<accession>A0ABW7WN50</accession>
<sequence>MTGEGLPERDPGTRSGLFLLSSFDEWEPPTSDLLERVMSGLTSESGDNRWKTITGLIAAAVLIGMSPAATGTAHAARSCDFEFTHSVPTVLPPQITGDGIAACDVPPDEHIVVLALQHEEGGRWEVVSTRTDSTIPPPFRGGGHSYAVSAACYGGKWRVSVGIRGKIQGHQFTYNNASGAVEVPASQCPNRF</sequence>
<proteinExistence type="predicted"/>
<evidence type="ECO:0000313" key="1">
    <source>
        <dbReference type="EMBL" id="MFI2323153.1"/>
    </source>
</evidence>
<name>A0ABW7WN50_9NOCA</name>
<keyword evidence="2" id="KW-1185">Reference proteome</keyword>
<protein>
    <recommendedName>
        <fullName evidence="3">Secreted protein</fullName>
    </recommendedName>
</protein>
<dbReference type="EMBL" id="JBIRXV010000004">
    <property type="protein sequence ID" value="MFI2323153.1"/>
    <property type="molecule type" value="Genomic_DNA"/>
</dbReference>
<dbReference type="Proteomes" id="UP001611450">
    <property type="component" value="Unassembled WGS sequence"/>
</dbReference>
<evidence type="ECO:0000313" key="2">
    <source>
        <dbReference type="Proteomes" id="UP001611450"/>
    </source>
</evidence>
<comment type="caution">
    <text evidence="1">The sequence shown here is derived from an EMBL/GenBank/DDBJ whole genome shotgun (WGS) entry which is preliminary data.</text>
</comment>
<gene>
    <name evidence="1" type="ORF">ACH47G_21935</name>
</gene>
<evidence type="ECO:0008006" key="3">
    <source>
        <dbReference type="Google" id="ProtNLM"/>
    </source>
</evidence>
<reference evidence="1 2" key="1">
    <citation type="submission" date="2024-10" db="EMBL/GenBank/DDBJ databases">
        <title>The Natural Products Discovery Center: Release of the First 8490 Sequenced Strains for Exploring Actinobacteria Biosynthetic Diversity.</title>
        <authorList>
            <person name="Kalkreuter E."/>
            <person name="Kautsar S.A."/>
            <person name="Yang D."/>
            <person name="Bader C.D."/>
            <person name="Teijaro C.N."/>
            <person name="Fluegel L."/>
            <person name="Davis C.M."/>
            <person name="Simpson J.R."/>
            <person name="Lauterbach L."/>
            <person name="Steele A.D."/>
            <person name="Gui C."/>
            <person name="Meng S."/>
            <person name="Li G."/>
            <person name="Viehrig K."/>
            <person name="Ye F."/>
            <person name="Su P."/>
            <person name="Kiefer A.F."/>
            <person name="Nichols A."/>
            <person name="Cepeda A.J."/>
            <person name="Yan W."/>
            <person name="Fan B."/>
            <person name="Jiang Y."/>
            <person name="Adhikari A."/>
            <person name="Zheng C.-J."/>
            <person name="Schuster L."/>
            <person name="Cowan T.M."/>
            <person name="Smanski M.J."/>
            <person name="Chevrette M.G."/>
            <person name="De Carvalho L.P.S."/>
            <person name="Shen B."/>
        </authorList>
    </citation>
    <scope>NUCLEOTIDE SEQUENCE [LARGE SCALE GENOMIC DNA]</scope>
    <source>
        <strain evidence="1 2">NPDC019626</strain>
    </source>
</reference>